<sequence length="569" mass="67268">MKIKIKNFRSFKDMDYIDIKPITILIGRNSSGKSSFLRTFPMLKQSFEEKTRSPILLYGNYIDFGTYEDIKPNFNKGDNNDNYELGFVFDKNIFDEVKKYSYRADYSNRNNFIYKKNELFDIKLNIVFEQDKKDLLSIKQMQYGLGNNNIILEINHSENKLGKLIINNEEIINIKDNIKFFDRDDFVFDFYKYNNEHRIGFEKIITEKIRDFIIKITNKYNIHNRDILKKKSNFEEMISKFLGDINPEELRQIIEKIDKEKLGELIDSEKKNTLENIISKVQSIKIIDDEEILRILNEEVFKVSKITFIKDTKDFHELKNLIVLYNFIDKFILPISIYFKQTFLNVKYIAPLRATAERYYRIQHLSVKEVDQNGTNLPSFLDSLSEKQIKEFQDWTKKNFDFFVTISKLGGHYSIKVSLVDGIEINLSDMGFGYSQILPVLTQLWYSSTRHDINRRIGLNNIQKIIVIEQPELHLHPEFQGKFTNMLAQVLKYSKKNNIDLRIIIETHSDVIINTLGDLIIEEDINHDQINIVIFDKKSEEQPTNIRLANYNEEGNLVNWPLGFFQPSL</sequence>
<dbReference type="SUPFAM" id="SSF52540">
    <property type="entry name" value="P-loop containing nucleoside triphosphate hydrolases"/>
    <property type="match status" value="1"/>
</dbReference>
<dbReference type="PANTHER" id="PTHR43581">
    <property type="entry name" value="ATP/GTP PHOSPHATASE"/>
    <property type="match status" value="1"/>
</dbReference>
<keyword evidence="5" id="KW-1185">Reference proteome</keyword>
<organism evidence="2 4">
    <name type="scientific">Aliarcobacter skirrowii CCUG 10374</name>
    <dbReference type="NCBI Taxonomy" id="1032239"/>
    <lineage>
        <taxon>Bacteria</taxon>
        <taxon>Pseudomonadati</taxon>
        <taxon>Campylobacterota</taxon>
        <taxon>Epsilonproteobacteria</taxon>
        <taxon>Campylobacterales</taxon>
        <taxon>Arcobacteraceae</taxon>
        <taxon>Aliarcobacter</taxon>
    </lineage>
</organism>
<dbReference type="Proteomes" id="UP000290580">
    <property type="component" value="Unassembled WGS sequence"/>
</dbReference>
<evidence type="ECO:0000313" key="5">
    <source>
        <dbReference type="Proteomes" id="UP000290580"/>
    </source>
</evidence>
<evidence type="ECO:0000313" key="4">
    <source>
        <dbReference type="Proteomes" id="UP000262029"/>
    </source>
</evidence>
<keyword evidence="2" id="KW-0067">ATP-binding</keyword>
<dbReference type="InterPro" id="IPR051396">
    <property type="entry name" value="Bact_Antivir_Def_Nuclease"/>
</dbReference>
<evidence type="ECO:0000313" key="3">
    <source>
        <dbReference type="EMBL" id="RXI25916.1"/>
    </source>
</evidence>
<gene>
    <name evidence="2" type="ORF">ASKIR_1299</name>
    <name evidence="3" type="ORF">CP959_06345</name>
</gene>
<reference evidence="3 5" key="1">
    <citation type="submission" date="2017-09" db="EMBL/GenBank/DDBJ databases">
        <title>Genomics of the genus Arcobacter.</title>
        <authorList>
            <person name="Perez-Cataluna A."/>
            <person name="Figueras M.J."/>
            <person name="Salas-Masso N."/>
        </authorList>
    </citation>
    <scope>NUCLEOTIDE SEQUENCE [LARGE SCALE GENOMIC DNA]</scope>
    <source>
        <strain evidence="3 5">LMG 6621</strain>
    </source>
</reference>
<accession>A0AAD0SLY4</accession>
<feature type="domain" description="Endonuclease GajA/Old nuclease/RecF-like AAA" evidence="1">
    <location>
        <begin position="1"/>
        <end position="513"/>
    </location>
</feature>
<proteinExistence type="predicted"/>
<keyword evidence="2" id="KW-0547">Nucleotide-binding</keyword>
<dbReference type="AlphaFoldDB" id="A0AAD0SLY4"/>
<dbReference type="GO" id="GO:0005524">
    <property type="term" value="F:ATP binding"/>
    <property type="evidence" value="ECO:0007669"/>
    <property type="project" value="UniProtKB-KW"/>
</dbReference>
<dbReference type="GeneID" id="61751050"/>
<evidence type="ECO:0000313" key="2">
    <source>
        <dbReference type="EMBL" id="AXX85103.1"/>
    </source>
</evidence>
<reference evidence="2 4" key="2">
    <citation type="submission" date="2018-08" db="EMBL/GenBank/DDBJ databases">
        <title>Complete genome of the Arcobacter skirrowii type strain LMG 6621.</title>
        <authorList>
            <person name="Miller W.G."/>
            <person name="Yee E."/>
            <person name="Bono J.L."/>
        </authorList>
    </citation>
    <scope>NUCLEOTIDE SEQUENCE [LARGE SCALE GENOMIC DNA]</scope>
    <source>
        <strain evidence="2 4">CCUG 10374</strain>
    </source>
</reference>
<dbReference type="RefSeq" id="WP_115588279.1">
    <property type="nucleotide sequence ID" value="NZ_CP032099.1"/>
</dbReference>
<protein>
    <submittedName>
        <fullName evidence="2">ATP-binding protein (AAA domain)</fullName>
    </submittedName>
</protein>
<dbReference type="InterPro" id="IPR027417">
    <property type="entry name" value="P-loop_NTPase"/>
</dbReference>
<dbReference type="Gene3D" id="3.40.50.300">
    <property type="entry name" value="P-loop containing nucleotide triphosphate hydrolases"/>
    <property type="match status" value="1"/>
</dbReference>
<dbReference type="EMBL" id="NXIC01000003">
    <property type="protein sequence ID" value="RXI25916.1"/>
    <property type="molecule type" value="Genomic_DNA"/>
</dbReference>
<name>A0AAD0SLY4_9BACT</name>
<dbReference type="InterPro" id="IPR041685">
    <property type="entry name" value="AAA_GajA/Old/RecF-like"/>
</dbReference>
<evidence type="ECO:0000259" key="1">
    <source>
        <dbReference type="Pfam" id="PF13175"/>
    </source>
</evidence>
<dbReference type="Pfam" id="PF13175">
    <property type="entry name" value="AAA_15"/>
    <property type="match status" value="1"/>
</dbReference>
<dbReference type="Proteomes" id="UP000262029">
    <property type="component" value="Chromosome"/>
</dbReference>
<dbReference type="PANTHER" id="PTHR43581:SF2">
    <property type="entry name" value="EXCINUCLEASE ATPASE SUBUNIT"/>
    <property type="match status" value="1"/>
</dbReference>
<dbReference type="EMBL" id="CP032099">
    <property type="protein sequence ID" value="AXX85103.1"/>
    <property type="molecule type" value="Genomic_DNA"/>
</dbReference>